<protein>
    <submittedName>
        <fullName evidence="1">Uncharacterized protein</fullName>
    </submittedName>
</protein>
<reference evidence="1 2" key="1">
    <citation type="submission" date="2014-06" db="EMBL/GenBank/DDBJ databases">
        <title>Draft genome sequence of iron oxidizing acidophile Leptospirillum ferriphilum DSM14647.</title>
        <authorList>
            <person name="Cardenas J.P."/>
            <person name="Lazcano M."/>
            <person name="Ossandon F.J."/>
            <person name="Corbett M."/>
            <person name="Holmes D.S."/>
            <person name="Watkin E."/>
        </authorList>
    </citation>
    <scope>NUCLEOTIDE SEQUENCE [LARGE SCALE GENOMIC DNA]</scope>
    <source>
        <strain evidence="1 2">DSM 14647</strain>
    </source>
</reference>
<evidence type="ECO:0000313" key="1">
    <source>
        <dbReference type="EMBL" id="KGA93987.1"/>
    </source>
</evidence>
<name>A0A094WED0_9BACT</name>
<dbReference type="AlphaFoldDB" id="A0A094WED0"/>
<gene>
    <name evidence="1" type="ORF">LptCag_0613</name>
</gene>
<sequence length="155" mass="17952">MGLQSIDRIFPIGDPKNKRHNNRRFIMLKKTILISSAIFSLGFPVGAWAVNPADVFLNQKMDKSEAKLRQAEKTSGIERQNALAAQIKMIKSNNKIMRKEMNKLMMDSMKMGKMTTVADLVRSDRRMEEYNLVMNKMMDQMIRDESLLLEIIQKK</sequence>
<dbReference type="EMBL" id="JPGK01000004">
    <property type="protein sequence ID" value="KGA93987.1"/>
    <property type="molecule type" value="Genomic_DNA"/>
</dbReference>
<organism evidence="1 2">
    <name type="scientific">Leptospirillum ferriphilum</name>
    <dbReference type="NCBI Taxonomy" id="178606"/>
    <lineage>
        <taxon>Bacteria</taxon>
        <taxon>Pseudomonadati</taxon>
        <taxon>Nitrospirota</taxon>
        <taxon>Nitrospiria</taxon>
        <taxon>Nitrospirales</taxon>
        <taxon>Nitrospiraceae</taxon>
        <taxon>Leptospirillum</taxon>
    </lineage>
</organism>
<accession>A0A094WED0</accession>
<proteinExistence type="predicted"/>
<dbReference type="Proteomes" id="UP000029452">
    <property type="component" value="Unassembled WGS sequence"/>
</dbReference>
<comment type="caution">
    <text evidence="1">The sequence shown here is derived from an EMBL/GenBank/DDBJ whole genome shotgun (WGS) entry which is preliminary data.</text>
</comment>
<evidence type="ECO:0000313" key="2">
    <source>
        <dbReference type="Proteomes" id="UP000029452"/>
    </source>
</evidence>
<dbReference type="PATRIC" id="fig|178606.4.peg.1144"/>